<dbReference type="InterPro" id="IPR024041">
    <property type="entry name" value="NH4_transpt_AmtB-like_dom"/>
</dbReference>
<keyword evidence="5" id="KW-1133">Transmembrane helix</keyword>
<evidence type="ECO:0000256" key="1">
    <source>
        <dbReference type="ARBA" id="ARBA00004141"/>
    </source>
</evidence>
<dbReference type="Pfam" id="PF00909">
    <property type="entry name" value="Ammonium_transp"/>
    <property type="match status" value="1"/>
</dbReference>
<dbReference type="SUPFAM" id="SSF111352">
    <property type="entry name" value="Ammonium transporter"/>
    <property type="match status" value="1"/>
</dbReference>
<keyword evidence="6" id="KW-0472">Membrane</keyword>
<evidence type="ECO:0000256" key="6">
    <source>
        <dbReference type="ARBA" id="ARBA00023136"/>
    </source>
</evidence>
<keyword evidence="10" id="KW-1185">Reference proteome</keyword>
<gene>
    <name evidence="9" type="ORF">N657DRAFT_644080</name>
</gene>
<evidence type="ECO:0000256" key="4">
    <source>
        <dbReference type="ARBA" id="ARBA00022692"/>
    </source>
</evidence>
<keyword evidence="3" id="KW-0813">Transport</keyword>
<dbReference type="InterPro" id="IPR001905">
    <property type="entry name" value="Ammonium_transpt"/>
</dbReference>
<dbReference type="EMBL" id="MU853226">
    <property type="protein sequence ID" value="KAK4125238.1"/>
    <property type="molecule type" value="Genomic_DNA"/>
</dbReference>
<reference evidence="9" key="2">
    <citation type="submission" date="2023-05" db="EMBL/GenBank/DDBJ databases">
        <authorList>
            <consortium name="Lawrence Berkeley National Laboratory"/>
            <person name="Steindorff A."/>
            <person name="Hensen N."/>
            <person name="Bonometti L."/>
            <person name="Westerberg I."/>
            <person name="Brannstrom I.O."/>
            <person name="Guillou S."/>
            <person name="Cros-Aarteil S."/>
            <person name="Calhoun S."/>
            <person name="Haridas S."/>
            <person name="Kuo A."/>
            <person name="Mondo S."/>
            <person name="Pangilinan J."/>
            <person name="Riley R."/>
            <person name="Labutti K."/>
            <person name="Andreopoulos B."/>
            <person name="Lipzen A."/>
            <person name="Chen C."/>
            <person name="Yanf M."/>
            <person name="Daum C."/>
            <person name="Ng V."/>
            <person name="Clum A."/>
            <person name="Ohm R."/>
            <person name="Martin F."/>
            <person name="Silar P."/>
            <person name="Natvig D."/>
            <person name="Lalanne C."/>
            <person name="Gautier V."/>
            <person name="Ament-Velasquez S.L."/>
            <person name="Kruys A."/>
            <person name="Hutchinson M.I."/>
            <person name="Powell A.J."/>
            <person name="Barry K."/>
            <person name="Miller A.N."/>
            <person name="Grigoriev I.V."/>
            <person name="Debuchy R."/>
            <person name="Gladieux P."/>
            <person name="Thoren M.H."/>
            <person name="Johannesson H."/>
        </authorList>
    </citation>
    <scope>NUCLEOTIDE SEQUENCE</scope>
    <source>
        <strain evidence="9">CBS 731.68</strain>
    </source>
</reference>
<evidence type="ECO:0000256" key="5">
    <source>
        <dbReference type="ARBA" id="ARBA00022989"/>
    </source>
</evidence>
<comment type="subcellular location">
    <subcellularLocation>
        <location evidence="1">Membrane</location>
        <topology evidence="1">Multi-pass membrane protein</topology>
    </subcellularLocation>
</comment>
<feature type="domain" description="Ammonium transporter AmtB-like" evidence="8">
    <location>
        <begin position="23"/>
        <end position="119"/>
    </location>
</feature>
<keyword evidence="7" id="KW-0924">Ammonia transport</keyword>
<evidence type="ECO:0000313" key="9">
    <source>
        <dbReference type="EMBL" id="KAK4125238.1"/>
    </source>
</evidence>
<evidence type="ECO:0000313" key="10">
    <source>
        <dbReference type="Proteomes" id="UP001302602"/>
    </source>
</evidence>
<dbReference type="GO" id="GO:0005886">
    <property type="term" value="C:plasma membrane"/>
    <property type="evidence" value="ECO:0007669"/>
    <property type="project" value="TreeGrafter"/>
</dbReference>
<organism evidence="9 10">
    <name type="scientific">Parathielavia appendiculata</name>
    <dbReference type="NCBI Taxonomy" id="2587402"/>
    <lineage>
        <taxon>Eukaryota</taxon>
        <taxon>Fungi</taxon>
        <taxon>Dikarya</taxon>
        <taxon>Ascomycota</taxon>
        <taxon>Pezizomycotina</taxon>
        <taxon>Sordariomycetes</taxon>
        <taxon>Sordariomycetidae</taxon>
        <taxon>Sordariales</taxon>
        <taxon>Chaetomiaceae</taxon>
        <taxon>Parathielavia</taxon>
    </lineage>
</organism>
<name>A0AAN6U2K5_9PEZI</name>
<keyword evidence="4" id="KW-0812">Transmembrane</keyword>
<dbReference type="GeneID" id="87829457"/>
<accession>A0AAN6U2K5</accession>
<sequence length="148" mass="16155">MFLLRPRPPQIRPVPAHPPAPLLAITSLQWFLFGYSLTFSANSSRFLGDLSRGIFTNKLAVPAPASPRIPDLLVAVYQGMFSCVTVALATGAVAERGRILPCVVFIFLWATLGYDPIACGAQQIFHTQNKNCLKNSMSPAPYTTVSFE</sequence>
<protein>
    <recommendedName>
        <fullName evidence="8">Ammonium transporter AmtB-like domain-containing protein</fullName>
    </recommendedName>
</protein>
<evidence type="ECO:0000259" key="8">
    <source>
        <dbReference type="Pfam" id="PF00909"/>
    </source>
</evidence>
<comment type="similarity">
    <text evidence="2">Belongs to the ammonia transporter channel (TC 1.A.11.2) family.</text>
</comment>
<dbReference type="GO" id="GO:0008519">
    <property type="term" value="F:ammonium channel activity"/>
    <property type="evidence" value="ECO:0007669"/>
    <property type="project" value="InterPro"/>
</dbReference>
<dbReference type="AlphaFoldDB" id="A0AAN6U2K5"/>
<comment type="caution">
    <text evidence="9">The sequence shown here is derived from an EMBL/GenBank/DDBJ whole genome shotgun (WGS) entry which is preliminary data.</text>
</comment>
<dbReference type="RefSeq" id="XP_062649009.1">
    <property type="nucleotide sequence ID" value="XM_062792688.1"/>
</dbReference>
<evidence type="ECO:0000256" key="7">
    <source>
        <dbReference type="ARBA" id="ARBA00023177"/>
    </source>
</evidence>
<dbReference type="PANTHER" id="PTHR43029:SF10">
    <property type="entry name" value="AMMONIUM TRANSPORTER MEP2"/>
    <property type="match status" value="1"/>
</dbReference>
<evidence type="ECO:0000256" key="2">
    <source>
        <dbReference type="ARBA" id="ARBA00005887"/>
    </source>
</evidence>
<proteinExistence type="inferred from homology"/>
<evidence type="ECO:0000256" key="3">
    <source>
        <dbReference type="ARBA" id="ARBA00022448"/>
    </source>
</evidence>
<dbReference type="InterPro" id="IPR029020">
    <property type="entry name" value="Ammonium/urea_transptr"/>
</dbReference>
<dbReference type="Gene3D" id="1.10.3430.10">
    <property type="entry name" value="Ammonium transporter AmtB like domains"/>
    <property type="match status" value="1"/>
</dbReference>
<reference evidence="9" key="1">
    <citation type="journal article" date="2023" name="Mol. Phylogenet. Evol.">
        <title>Genome-scale phylogeny and comparative genomics of the fungal order Sordariales.</title>
        <authorList>
            <person name="Hensen N."/>
            <person name="Bonometti L."/>
            <person name="Westerberg I."/>
            <person name="Brannstrom I.O."/>
            <person name="Guillou S."/>
            <person name="Cros-Aarteil S."/>
            <person name="Calhoun S."/>
            <person name="Haridas S."/>
            <person name="Kuo A."/>
            <person name="Mondo S."/>
            <person name="Pangilinan J."/>
            <person name="Riley R."/>
            <person name="LaButti K."/>
            <person name="Andreopoulos B."/>
            <person name="Lipzen A."/>
            <person name="Chen C."/>
            <person name="Yan M."/>
            <person name="Daum C."/>
            <person name="Ng V."/>
            <person name="Clum A."/>
            <person name="Steindorff A."/>
            <person name="Ohm R.A."/>
            <person name="Martin F."/>
            <person name="Silar P."/>
            <person name="Natvig D.O."/>
            <person name="Lalanne C."/>
            <person name="Gautier V."/>
            <person name="Ament-Velasquez S.L."/>
            <person name="Kruys A."/>
            <person name="Hutchinson M.I."/>
            <person name="Powell A.J."/>
            <person name="Barry K."/>
            <person name="Miller A.N."/>
            <person name="Grigoriev I.V."/>
            <person name="Debuchy R."/>
            <person name="Gladieux P."/>
            <person name="Hiltunen Thoren M."/>
            <person name="Johannesson H."/>
        </authorList>
    </citation>
    <scope>NUCLEOTIDE SEQUENCE</scope>
    <source>
        <strain evidence="9">CBS 731.68</strain>
    </source>
</reference>
<dbReference type="PANTHER" id="PTHR43029">
    <property type="entry name" value="AMMONIUM TRANSPORTER MEP2"/>
    <property type="match status" value="1"/>
</dbReference>
<dbReference type="Proteomes" id="UP001302602">
    <property type="component" value="Unassembled WGS sequence"/>
</dbReference>